<dbReference type="InterPro" id="IPR015797">
    <property type="entry name" value="NUDIX_hydrolase-like_dom_sf"/>
</dbReference>
<name>A0A9P6IND6_9FUNG</name>
<feature type="domain" description="Nudix hydrolase" evidence="6">
    <location>
        <begin position="16"/>
        <end position="178"/>
    </location>
</feature>
<dbReference type="AlphaFoldDB" id="A0A9P6IND6"/>
<dbReference type="GO" id="GO:0008413">
    <property type="term" value="F:8-oxo-7,8-dihydroguanosine triphosphate pyrophosphatase activity"/>
    <property type="evidence" value="ECO:0007669"/>
    <property type="project" value="TreeGrafter"/>
</dbReference>
<evidence type="ECO:0000259" key="6">
    <source>
        <dbReference type="PROSITE" id="PS51462"/>
    </source>
</evidence>
<proteinExistence type="inferred from homology"/>
<keyword evidence="3" id="KW-0479">Metal-binding</keyword>
<comment type="similarity">
    <text evidence="2">Belongs to the Nudix hydrolase family.</text>
</comment>
<evidence type="ECO:0000313" key="8">
    <source>
        <dbReference type="Proteomes" id="UP000749646"/>
    </source>
</evidence>
<dbReference type="GO" id="GO:0046872">
    <property type="term" value="F:metal ion binding"/>
    <property type="evidence" value="ECO:0007669"/>
    <property type="project" value="UniProtKB-KW"/>
</dbReference>
<dbReference type="SUPFAM" id="SSF55811">
    <property type="entry name" value="Nudix"/>
    <property type="match status" value="1"/>
</dbReference>
<dbReference type="PANTHER" id="PTHR43758">
    <property type="entry name" value="7,8-DIHYDRO-8-OXOGUANINE TRIPHOSPHATASE"/>
    <property type="match status" value="1"/>
</dbReference>
<dbReference type="PANTHER" id="PTHR43758:SF2">
    <property type="entry name" value="OXIDIZED PURINE NUCLEOSIDE TRIPHOSPHATE HYDROLASE"/>
    <property type="match status" value="1"/>
</dbReference>
<evidence type="ECO:0000313" key="7">
    <source>
        <dbReference type="EMBL" id="KAF9941392.1"/>
    </source>
</evidence>
<evidence type="ECO:0000256" key="2">
    <source>
        <dbReference type="ARBA" id="ARBA00005582"/>
    </source>
</evidence>
<comment type="caution">
    <text evidence="7">The sequence shown here is derived from an EMBL/GenBank/DDBJ whole genome shotgun (WGS) entry which is preliminary data.</text>
</comment>
<reference evidence="7" key="1">
    <citation type="journal article" date="2020" name="Fungal Divers.">
        <title>Resolving the Mortierellaceae phylogeny through synthesis of multi-gene phylogenetics and phylogenomics.</title>
        <authorList>
            <person name="Vandepol N."/>
            <person name="Liber J."/>
            <person name="Desiro A."/>
            <person name="Na H."/>
            <person name="Kennedy M."/>
            <person name="Barry K."/>
            <person name="Grigoriev I.V."/>
            <person name="Miller A.N."/>
            <person name="O'Donnell K."/>
            <person name="Stajich J.E."/>
            <person name="Bonito G."/>
        </authorList>
    </citation>
    <scope>NUCLEOTIDE SEQUENCE</scope>
    <source>
        <strain evidence="7">MES-2147</strain>
    </source>
</reference>
<keyword evidence="8" id="KW-1185">Reference proteome</keyword>
<dbReference type="GO" id="GO:0042262">
    <property type="term" value="P:DNA protection"/>
    <property type="evidence" value="ECO:0007669"/>
    <property type="project" value="TreeGrafter"/>
</dbReference>
<dbReference type="PROSITE" id="PS51462">
    <property type="entry name" value="NUDIX"/>
    <property type="match status" value="1"/>
</dbReference>
<organism evidence="7 8">
    <name type="scientific">Modicella reniformis</name>
    <dbReference type="NCBI Taxonomy" id="1440133"/>
    <lineage>
        <taxon>Eukaryota</taxon>
        <taxon>Fungi</taxon>
        <taxon>Fungi incertae sedis</taxon>
        <taxon>Mucoromycota</taxon>
        <taxon>Mortierellomycotina</taxon>
        <taxon>Mortierellomycetes</taxon>
        <taxon>Mortierellales</taxon>
        <taxon>Mortierellaceae</taxon>
        <taxon>Modicella</taxon>
    </lineage>
</organism>
<evidence type="ECO:0000256" key="4">
    <source>
        <dbReference type="ARBA" id="ARBA00022801"/>
    </source>
</evidence>
<dbReference type="OrthoDB" id="447842at2759"/>
<dbReference type="InterPro" id="IPR000086">
    <property type="entry name" value="NUDIX_hydrolase_dom"/>
</dbReference>
<accession>A0A9P6IND6</accession>
<evidence type="ECO:0000256" key="1">
    <source>
        <dbReference type="ARBA" id="ARBA00001946"/>
    </source>
</evidence>
<protein>
    <recommendedName>
        <fullName evidence="6">Nudix hydrolase domain-containing protein</fullName>
    </recommendedName>
</protein>
<evidence type="ECO:0000256" key="5">
    <source>
        <dbReference type="ARBA" id="ARBA00022842"/>
    </source>
</evidence>
<dbReference type="EMBL" id="JAAAHW010009417">
    <property type="protein sequence ID" value="KAF9941392.1"/>
    <property type="molecule type" value="Genomic_DNA"/>
</dbReference>
<gene>
    <name evidence="7" type="ORF">BGZ65_003972</name>
</gene>
<dbReference type="GO" id="GO:0005737">
    <property type="term" value="C:cytoplasm"/>
    <property type="evidence" value="ECO:0007669"/>
    <property type="project" value="TreeGrafter"/>
</dbReference>
<keyword evidence="5" id="KW-0460">Magnesium</keyword>
<evidence type="ECO:0000256" key="3">
    <source>
        <dbReference type="ARBA" id="ARBA00022723"/>
    </source>
</evidence>
<keyword evidence="4" id="KW-0378">Hydrolase</keyword>
<sequence length="309" mass="35319">MISSQLDQSQESRLRIRKIFTLIFIHDRDHEQLLLGQKQRGPLVGQWNGFGGKVEKALETVAESAARELQEEAFLSAPLFPIGFIQWVVSSPEEPTYRDIMVVYKAHSYELVPPPTVPVIESLSAAAAAAAAAEKTSQRIEKFNPSDEMAPAWWNIDLLPWYAMRINHKIWYPHMLANRPYAGVYWYQMSRSIAPEGAHNAHRETAQEIWIEDLGKRHFEYGTRPVGGNNNHDHDDHDNDDDATLTKFVRRIDVSEDGYNTRISNNREEMSGGGYQVEKQHMMDPTPNHAIDEQWLLAAIAKAEQEWVS</sequence>
<dbReference type="Gene3D" id="3.90.79.10">
    <property type="entry name" value="Nucleoside Triphosphate Pyrophosphohydrolase"/>
    <property type="match status" value="1"/>
</dbReference>
<dbReference type="Pfam" id="PF00293">
    <property type="entry name" value="NUDIX"/>
    <property type="match status" value="1"/>
</dbReference>
<dbReference type="Proteomes" id="UP000749646">
    <property type="component" value="Unassembled WGS sequence"/>
</dbReference>
<comment type="cofactor">
    <cofactor evidence="1">
        <name>Mg(2+)</name>
        <dbReference type="ChEBI" id="CHEBI:18420"/>
    </cofactor>
</comment>